<dbReference type="STRING" id="1090615.SAMN04515671_0743"/>
<dbReference type="AlphaFoldDB" id="A0A1H0J2E7"/>
<gene>
    <name evidence="2" type="ORF">SAMN04515671_0743</name>
</gene>
<dbReference type="EMBL" id="LT629710">
    <property type="protein sequence ID" value="SDO37619.1"/>
    <property type="molecule type" value="Genomic_DNA"/>
</dbReference>
<proteinExistence type="predicted"/>
<evidence type="ECO:0000313" key="2">
    <source>
        <dbReference type="EMBL" id="SDO37619.1"/>
    </source>
</evidence>
<accession>A0A1H0J2E7</accession>
<dbReference type="OrthoDB" id="7376174at2"/>
<dbReference type="RefSeq" id="WP_090474641.1">
    <property type="nucleotide sequence ID" value="NZ_LT629710.1"/>
</dbReference>
<evidence type="ECO:0000256" key="1">
    <source>
        <dbReference type="SAM" id="MobiDB-lite"/>
    </source>
</evidence>
<dbReference type="InterPro" id="IPR020311">
    <property type="entry name" value="Uncharacterised_Rv0898c"/>
</dbReference>
<name>A0A1H0J2E7_9ACTN</name>
<protein>
    <recommendedName>
        <fullName evidence="4">DUF2630 domain-containing protein</fullName>
    </recommendedName>
</protein>
<organism evidence="2 3">
    <name type="scientific">Nakamurella panacisegetis</name>
    <dbReference type="NCBI Taxonomy" id="1090615"/>
    <lineage>
        <taxon>Bacteria</taxon>
        <taxon>Bacillati</taxon>
        <taxon>Actinomycetota</taxon>
        <taxon>Actinomycetes</taxon>
        <taxon>Nakamurellales</taxon>
        <taxon>Nakamurellaceae</taxon>
        <taxon>Nakamurella</taxon>
    </lineage>
</organism>
<evidence type="ECO:0000313" key="3">
    <source>
        <dbReference type="Proteomes" id="UP000198741"/>
    </source>
</evidence>
<sequence>MTEHDILGTVRSLVDQEHALRARRAAGDIDSQDEHAQLQQLEEALDQCWDLLRQRRAKSEFGENPDAAEARPVKTVEGYLQ</sequence>
<reference evidence="2 3" key="1">
    <citation type="submission" date="2016-10" db="EMBL/GenBank/DDBJ databases">
        <authorList>
            <person name="de Groot N.N."/>
        </authorList>
    </citation>
    <scope>NUCLEOTIDE SEQUENCE [LARGE SCALE GENOMIC DNA]</scope>
    <source>
        <strain evidence="3">P4-7,KCTC 19426,CECT 7604</strain>
    </source>
</reference>
<evidence type="ECO:0008006" key="4">
    <source>
        <dbReference type="Google" id="ProtNLM"/>
    </source>
</evidence>
<keyword evidence="3" id="KW-1185">Reference proteome</keyword>
<dbReference type="Proteomes" id="UP000198741">
    <property type="component" value="Chromosome I"/>
</dbReference>
<feature type="region of interest" description="Disordered" evidence="1">
    <location>
        <begin position="59"/>
        <end position="81"/>
    </location>
</feature>
<dbReference type="Pfam" id="PF10944">
    <property type="entry name" value="DUF2630"/>
    <property type="match status" value="1"/>
</dbReference>